<name>A0AAD3D4E7_9STRA</name>
<dbReference type="AlphaFoldDB" id="A0AAD3D4E7"/>
<dbReference type="SMART" id="SM00028">
    <property type="entry name" value="TPR"/>
    <property type="match status" value="9"/>
</dbReference>
<evidence type="ECO:0000256" key="3">
    <source>
        <dbReference type="PROSITE-ProRule" id="PRU00339"/>
    </source>
</evidence>
<evidence type="ECO:0000313" key="5">
    <source>
        <dbReference type="Proteomes" id="UP001054902"/>
    </source>
</evidence>
<dbReference type="Gene3D" id="1.25.40.10">
    <property type="entry name" value="Tetratricopeptide repeat domain"/>
    <property type="match status" value="4"/>
</dbReference>
<evidence type="ECO:0008006" key="6">
    <source>
        <dbReference type="Google" id="ProtNLM"/>
    </source>
</evidence>
<comment type="caution">
    <text evidence="4">The sequence shown here is derived from an EMBL/GenBank/DDBJ whole genome shotgun (WGS) entry which is preliminary data.</text>
</comment>
<dbReference type="Pfam" id="PF13424">
    <property type="entry name" value="TPR_12"/>
    <property type="match status" value="1"/>
</dbReference>
<dbReference type="InterPro" id="IPR019734">
    <property type="entry name" value="TPR_rpt"/>
</dbReference>
<feature type="repeat" description="TPR" evidence="3">
    <location>
        <begin position="306"/>
        <end position="339"/>
    </location>
</feature>
<protein>
    <recommendedName>
        <fullName evidence="6">Kinesin light chain</fullName>
    </recommendedName>
</protein>
<gene>
    <name evidence="4" type="ORF">CTEN210_14147</name>
</gene>
<sequence>MHSTGQYEEAIASSNQALEDIRRLQQQELVAESESMNIYRHSSPVGAISPPSPLVYEYFNSLHQSSESKHSYEEGMHTFTKAIPLCQASVFTPTRISLSFQEVTILLNQGMILSALHHEDKSQALACYEKALQLLPAAVDGTTLNQHVFLYAAAIHRIGSIHFTNGKLEQAAQVFHDFLRYLDMIAPSSQQQSSDVIAFVLSSTLNCFAVCKLHAPPSSTQHETLSDALKKLELAQNILSTNAKLQANRSGGISLSSIFSLKATMLNNFGRVLFRLQKLHEAFEYFNKALIIRQELFLGCDHIDVAATFCNIGDVHSKLGNNDAAISAYKSFILIAPGTLGEHHTDVTSIILNVADLYYEAGDWAHALHFYKSLTNVPDFEPRYLRSVFNRLGLIYHRREEYCDAIKMFHSQLCLDQELGMDPSTSVITLCNIGAVLRDDGFFDESIKFLSSALELLTVSDIDQRTMIDVIDIKTKIALTYKMKEDYESAEATLLELLDFCDHHDRQKQSLLMQKTAASTLNLLAMVHFENKNYSKASTYFQKSLKVYMQLKADLAESPSIDLQIANVITNISTLMNKKGHTSKGLDLLKQSLQILYSAKNAMSSELDDDISAEEAELSSQIASFIFSNLVEMAWILNEQDSNEHSYEAAKKAWDFFHEHETEMSNEDRDTLYNLVREVSSHQTISVADLSDTSYVRCAPAA</sequence>
<feature type="repeat" description="TPR" evidence="3">
    <location>
        <begin position="386"/>
        <end position="419"/>
    </location>
</feature>
<accession>A0AAD3D4E7</accession>
<evidence type="ECO:0000256" key="1">
    <source>
        <dbReference type="ARBA" id="ARBA00022737"/>
    </source>
</evidence>
<evidence type="ECO:0000256" key="2">
    <source>
        <dbReference type="ARBA" id="ARBA00022803"/>
    </source>
</evidence>
<dbReference type="PROSITE" id="PS50005">
    <property type="entry name" value="TPR"/>
    <property type="match status" value="3"/>
</dbReference>
<dbReference type="PANTHER" id="PTHR45641">
    <property type="entry name" value="TETRATRICOPEPTIDE REPEAT PROTEIN (AFU_ORTHOLOGUE AFUA_6G03870)"/>
    <property type="match status" value="1"/>
</dbReference>
<dbReference type="Proteomes" id="UP001054902">
    <property type="component" value="Unassembled WGS sequence"/>
</dbReference>
<feature type="repeat" description="TPR" evidence="3">
    <location>
        <begin position="263"/>
        <end position="296"/>
    </location>
</feature>
<evidence type="ECO:0000313" key="4">
    <source>
        <dbReference type="EMBL" id="GFH57671.1"/>
    </source>
</evidence>
<reference evidence="4 5" key="1">
    <citation type="journal article" date="2021" name="Sci. Rep.">
        <title>The genome of the diatom Chaetoceros tenuissimus carries an ancient integrated fragment of an extant virus.</title>
        <authorList>
            <person name="Hongo Y."/>
            <person name="Kimura K."/>
            <person name="Takaki Y."/>
            <person name="Yoshida Y."/>
            <person name="Baba S."/>
            <person name="Kobayashi G."/>
            <person name="Nagasaki K."/>
            <person name="Hano T."/>
            <person name="Tomaru Y."/>
        </authorList>
    </citation>
    <scope>NUCLEOTIDE SEQUENCE [LARGE SCALE GENOMIC DNA]</scope>
    <source>
        <strain evidence="4 5">NIES-3715</strain>
    </source>
</reference>
<keyword evidence="5" id="KW-1185">Reference proteome</keyword>
<dbReference type="SUPFAM" id="SSF48452">
    <property type="entry name" value="TPR-like"/>
    <property type="match status" value="4"/>
</dbReference>
<dbReference type="EMBL" id="BLLK01000058">
    <property type="protein sequence ID" value="GFH57671.1"/>
    <property type="molecule type" value="Genomic_DNA"/>
</dbReference>
<dbReference type="PANTHER" id="PTHR45641:SF19">
    <property type="entry name" value="NEPHROCYSTIN-3"/>
    <property type="match status" value="1"/>
</dbReference>
<dbReference type="Pfam" id="PF13374">
    <property type="entry name" value="TPR_10"/>
    <property type="match status" value="1"/>
</dbReference>
<keyword evidence="2 3" id="KW-0802">TPR repeat</keyword>
<keyword evidence="1" id="KW-0677">Repeat</keyword>
<proteinExistence type="predicted"/>
<dbReference type="InterPro" id="IPR011990">
    <property type="entry name" value="TPR-like_helical_dom_sf"/>
</dbReference>
<organism evidence="4 5">
    <name type="scientific">Chaetoceros tenuissimus</name>
    <dbReference type="NCBI Taxonomy" id="426638"/>
    <lineage>
        <taxon>Eukaryota</taxon>
        <taxon>Sar</taxon>
        <taxon>Stramenopiles</taxon>
        <taxon>Ochrophyta</taxon>
        <taxon>Bacillariophyta</taxon>
        <taxon>Coscinodiscophyceae</taxon>
        <taxon>Chaetocerotophycidae</taxon>
        <taxon>Chaetocerotales</taxon>
        <taxon>Chaetocerotaceae</taxon>
        <taxon>Chaetoceros</taxon>
    </lineage>
</organism>